<organism evidence="3 4">
    <name type="scientific">Seonamhaeicola marinus</name>
    <dbReference type="NCBI Taxonomy" id="1912246"/>
    <lineage>
        <taxon>Bacteria</taxon>
        <taxon>Pseudomonadati</taxon>
        <taxon>Bacteroidota</taxon>
        <taxon>Flavobacteriia</taxon>
        <taxon>Flavobacteriales</taxon>
        <taxon>Flavobacteriaceae</taxon>
    </lineage>
</organism>
<comment type="caution">
    <text evidence="3">The sequence shown here is derived from an EMBL/GenBank/DDBJ whole genome shotgun (WGS) entry which is preliminary data.</text>
</comment>
<feature type="non-terminal residue" evidence="3">
    <location>
        <position position="154"/>
    </location>
</feature>
<dbReference type="GO" id="GO:0000155">
    <property type="term" value="F:phosphorelay sensor kinase activity"/>
    <property type="evidence" value="ECO:0007669"/>
    <property type="project" value="InterPro"/>
</dbReference>
<dbReference type="Gene3D" id="1.20.5.1930">
    <property type="match status" value="1"/>
</dbReference>
<keyword evidence="1" id="KW-0812">Transmembrane</keyword>
<dbReference type="GO" id="GO:0046983">
    <property type="term" value="F:protein dimerization activity"/>
    <property type="evidence" value="ECO:0007669"/>
    <property type="project" value="InterPro"/>
</dbReference>
<dbReference type="OrthoDB" id="9778366at2"/>
<keyword evidence="4" id="KW-1185">Reference proteome</keyword>
<feature type="domain" description="Signal transduction histidine kinase subgroup 3 dimerisation and phosphoacceptor" evidence="2">
    <location>
        <begin position="78"/>
        <end position="140"/>
    </location>
</feature>
<dbReference type="GO" id="GO:0016020">
    <property type="term" value="C:membrane"/>
    <property type="evidence" value="ECO:0007669"/>
    <property type="project" value="InterPro"/>
</dbReference>
<evidence type="ECO:0000313" key="4">
    <source>
        <dbReference type="Proteomes" id="UP000323930"/>
    </source>
</evidence>
<feature type="transmembrane region" description="Helical" evidence="1">
    <location>
        <begin position="25"/>
        <end position="45"/>
    </location>
</feature>
<keyword evidence="1" id="KW-1133">Transmembrane helix</keyword>
<keyword evidence="1" id="KW-0472">Membrane</keyword>
<dbReference type="Pfam" id="PF07730">
    <property type="entry name" value="HisKA_3"/>
    <property type="match status" value="1"/>
</dbReference>
<keyword evidence="3" id="KW-0808">Transferase</keyword>
<dbReference type="AlphaFoldDB" id="A0A5D0I0T8"/>
<gene>
    <name evidence="3" type="ORF">FUA24_10955</name>
</gene>
<reference evidence="3 4" key="1">
    <citation type="submission" date="2019-08" db="EMBL/GenBank/DDBJ databases">
        <title>Seonamhaeicola sediminis sp. nov., isolated from marine sediment.</title>
        <authorList>
            <person name="Cao W.R."/>
        </authorList>
    </citation>
    <scope>NUCLEOTIDE SEQUENCE [LARGE SCALE GENOMIC DNA]</scope>
    <source>
        <strain evidence="3 4">B011</strain>
    </source>
</reference>
<evidence type="ECO:0000259" key="2">
    <source>
        <dbReference type="Pfam" id="PF07730"/>
    </source>
</evidence>
<feature type="non-terminal residue" evidence="3">
    <location>
        <position position="1"/>
    </location>
</feature>
<name>A0A5D0I0T8_9FLAO</name>
<evidence type="ECO:0000313" key="3">
    <source>
        <dbReference type="EMBL" id="TYA76037.1"/>
    </source>
</evidence>
<dbReference type="Proteomes" id="UP000323930">
    <property type="component" value="Unassembled WGS sequence"/>
</dbReference>
<accession>A0A5D0I0T8</accession>
<protein>
    <submittedName>
        <fullName evidence="3">Histidine kinase</fullName>
    </submittedName>
</protein>
<keyword evidence="3" id="KW-0418">Kinase</keyword>
<dbReference type="RefSeq" id="WP_148542225.1">
    <property type="nucleotide sequence ID" value="NZ_VSDQ01000638.1"/>
</dbReference>
<sequence length="154" mass="17758">KKEKEILAQRAQIAEKELNINRKNMQLLGLGVLAIVLSVFGYLVYKQQKLKNKQLQKENQLKEALSKIETQNKLQDQRLRISRDLHDNIGAQLTFIISSIENLQYGFKISNTNLTNKLTGISSFTKDTINELRDTIWAMNKNEISLTDLQIRIS</sequence>
<proteinExistence type="predicted"/>
<dbReference type="EMBL" id="VSDQ01000638">
    <property type="protein sequence ID" value="TYA76037.1"/>
    <property type="molecule type" value="Genomic_DNA"/>
</dbReference>
<dbReference type="InterPro" id="IPR011712">
    <property type="entry name" value="Sig_transdc_His_kin_sub3_dim/P"/>
</dbReference>
<evidence type="ECO:0000256" key="1">
    <source>
        <dbReference type="SAM" id="Phobius"/>
    </source>
</evidence>